<keyword evidence="2" id="KW-1185">Reference proteome</keyword>
<gene>
    <name evidence="1" type="ORF">PGQ11_002190</name>
</gene>
<protein>
    <submittedName>
        <fullName evidence="1">Uncharacterized protein</fullName>
    </submittedName>
</protein>
<reference evidence="1 2" key="1">
    <citation type="journal article" date="2024" name="IMA Fungus">
        <title>Apiospora arundinis, a panoply of carbohydrate-active enzymes and secondary metabolites.</title>
        <authorList>
            <person name="Sorensen T."/>
            <person name="Petersen C."/>
            <person name="Muurmann A.T."/>
            <person name="Christiansen J.V."/>
            <person name="Brundto M.L."/>
            <person name="Overgaard C.K."/>
            <person name="Boysen A.T."/>
            <person name="Wollenberg R.D."/>
            <person name="Larsen T.O."/>
            <person name="Sorensen J.L."/>
            <person name="Nielsen K.L."/>
            <person name="Sondergaard T.E."/>
        </authorList>
    </citation>
    <scope>NUCLEOTIDE SEQUENCE [LARGE SCALE GENOMIC DNA]</scope>
    <source>
        <strain evidence="1 2">AAU 773</strain>
    </source>
</reference>
<sequence length="179" mass="20396">MATMFRVPAHWRHTAANPTIKHRRPRSSLVIQSSVLFRVASGQQQVADATVPRRIGTLDSQCRMKKEIASDRGENGRYFAYVSVVAIGHTDYAEHFPFLRVHNPRYAIVGSYGPEAISTDTTWTLTTLDRFFSSYRSMRPGDGGYLHHRSQIPPRRLLRHHIVTANGRTARKKKPQSSR</sequence>
<evidence type="ECO:0000313" key="1">
    <source>
        <dbReference type="EMBL" id="KAK8877244.1"/>
    </source>
</evidence>
<proteinExistence type="predicted"/>
<comment type="caution">
    <text evidence="1">The sequence shown here is derived from an EMBL/GenBank/DDBJ whole genome shotgun (WGS) entry which is preliminary data.</text>
</comment>
<dbReference type="EMBL" id="JAPCWZ010000002">
    <property type="protein sequence ID" value="KAK8877244.1"/>
    <property type="molecule type" value="Genomic_DNA"/>
</dbReference>
<evidence type="ECO:0000313" key="2">
    <source>
        <dbReference type="Proteomes" id="UP001390339"/>
    </source>
</evidence>
<name>A0ABR2JHR1_9PEZI</name>
<accession>A0ABR2JHR1</accession>
<dbReference type="Proteomes" id="UP001390339">
    <property type="component" value="Unassembled WGS sequence"/>
</dbReference>
<organism evidence="1 2">
    <name type="scientific">Apiospora arundinis</name>
    <dbReference type="NCBI Taxonomy" id="335852"/>
    <lineage>
        <taxon>Eukaryota</taxon>
        <taxon>Fungi</taxon>
        <taxon>Dikarya</taxon>
        <taxon>Ascomycota</taxon>
        <taxon>Pezizomycotina</taxon>
        <taxon>Sordariomycetes</taxon>
        <taxon>Xylariomycetidae</taxon>
        <taxon>Amphisphaeriales</taxon>
        <taxon>Apiosporaceae</taxon>
        <taxon>Apiospora</taxon>
    </lineage>
</organism>